<dbReference type="InterPro" id="IPR029044">
    <property type="entry name" value="Nucleotide-diphossugar_trans"/>
</dbReference>
<evidence type="ECO:0000313" key="1">
    <source>
        <dbReference type="EMBL" id="TDU31871.1"/>
    </source>
</evidence>
<sequence>MLETFDRHWPPDVRVHFYAEAFDTGPLPSRVLVKDLLEAVPELVAFKARHRNHRRAHGEQRRPRMSLRVWPFRLKFRPRWGLGFRWDAVRFSHKSFALLHAAAHTDADVLIWVDSDTRFFADVTRATLESFAPPECFVGCLRRKRMWTETGFVAYNLRDPMTARFFDAYRKLYVDDELFAQREYHDAYLFDRVRERVEAQGARSHDIAQGAGDHARHVLVNSSLGGFMDHMKGNRKVEGASRDADRVPAG</sequence>
<keyword evidence="2" id="KW-1185">Reference proteome</keyword>
<dbReference type="SUPFAM" id="SSF53448">
    <property type="entry name" value="Nucleotide-diphospho-sugar transferases"/>
    <property type="match status" value="1"/>
</dbReference>
<organism evidence="1 2">
    <name type="scientific">Panacagrimonas perspica</name>
    <dbReference type="NCBI Taxonomy" id="381431"/>
    <lineage>
        <taxon>Bacteria</taxon>
        <taxon>Pseudomonadati</taxon>
        <taxon>Pseudomonadota</taxon>
        <taxon>Gammaproteobacteria</taxon>
        <taxon>Nevskiales</taxon>
        <taxon>Nevskiaceae</taxon>
        <taxon>Panacagrimonas</taxon>
    </lineage>
</organism>
<reference evidence="1 2" key="1">
    <citation type="submission" date="2019-03" db="EMBL/GenBank/DDBJ databases">
        <title>Genomic Encyclopedia of Type Strains, Phase IV (KMG-IV): sequencing the most valuable type-strain genomes for metagenomic binning, comparative biology and taxonomic classification.</title>
        <authorList>
            <person name="Goeker M."/>
        </authorList>
    </citation>
    <scope>NUCLEOTIDE SEQUENCE [LARGE SCALE GENOMIC DNA]</scope>
    <source>
        <strain evidence="1 2">DSM 26377</strain>
    </source>
</reference>
<proteinExistence type="predicted"/>
<evidence type="ECO:0008006" key="3">
    <source>
        <dbReference type="Google" id="ProtNLM"/>
    </source>
</evidence>
<gene>
    <name evidence="1" type="ORF">DFR24_1255</name>
</gene>
<dbReference type="EMBL" id="SOBT01000008">
    <property type="protein sequence ID" value="TDU31871.1"/>
    <property type="molecule type" value="Genomic_DNA"/>
</dbReference>
<name>A0A4R7PE80_9GAMM</name>
<evidence type="ECO:0000313" key="2">
    <source>
        <dbReference type="Proteomes" id="UP000295341"/>
    </source>
</evidence>
<dbReference type="AlphaFoldDB" id="A0A4R7PE80"/>
<dbReference type="RefSeq" id="WP_168710418.1">
    <property type="nucleotide sequence ID" value="NZ_MWIN01000012.1"/>
</dbReference>
<accession>A0A4R7PE80</accession>
<comment type="caution">
    <text evidence="1">The sequence shown here is derived from an EMBL/GenBank/DDBJ whole genome shotgun (WGS) entry which is preliminary data.</text>
</comment>
<protein>
    <recommendedName>
        <fullName evidence="3">Galactosyl transferase GMA12/MNN10 family protein</fullName>
    </recommendedName>
</protein>
<dbReference type="Proteomes" id="UP000295341">
    <property type="component" value="Unassembled WGS sequence"/>
</dbReference>